<dbReference type="InterPro" id="IPR015943">
    <property type="entry name" value="WD40/YVTN_repeat-like_dom_sf"/>
</dbReference>
<evidence type="ECO:0000256" key="1">
    <source>
        <dbReference type="ARBA" id="ARBA00022574"/>
    </source>
</evidence>
<proteinExistence type="predicted"/>
<dbReference type="Proteomes" id="UP001597045">
    <property type="component" value="Unassembled WGS sequence"/>
</dbReference>
<organism evidence="4 5">
    <name type="scientific">Kibdelosporangium lantanae</name>
    <dbReference type="NCBI Taxonomy" id="1497396"/>
    <lineage>
        <taxon>Bacteria</taxon>
        <taxon>Bacillati</taxon>
        <taxon>Actinomycetota</taxon>
        <taxon>Actinomycetes</taxon>
        <taxon>Pseudonocardiales</taxon>
        <taxon>Pseudonocardiaceae</taxon>
        <taxon>Kibdelosporangium</taxon>
    </lineage>
</organism>
<dbReference type="EMBL" id="JBHTIS010000078">
    <property type="protein sequence ID" value="MFD1044569.1"/>
    <property type="molecule type" value="Genomic_DNA"/>
</dbReference>
<evidence type="ECO:0000313" key="5">
    <source>
        <dbReference type="Proteomes" id="UP001597045"/>
    </source>
</evidence>
<evidence type="ECO:0000313" key="4">
    <source>
        <dbReference type="EMBL" id="MFD1044569.1"/>
    </source>
</evidence>
<dbReference type="Pfam" id="PF00400">
    <property type="entry name" value="WD40"/>
    <property type="match status" value="2"/>
</dbReference>
<gene>
    <name evidence="4" type="ORF">ACFQ1S_02655</name>
</gene>
<reference evidence="5" key="1">
    <citation type="journal article" date="2019" name="Int. J. Syst. Evol. Microbiol.">
        <title>The Global Catalogue of Microorganisms (GCM) 10K type strain sequencing project: providing services to taxonomists for standard genome sequencing and annotation.</title>
        <authorList>
            <consortium name="The Broad Institute Genomics Platform"/>
            <consortium name="The Broad Institute Genome Sequencing Center for Infectious Disease"/>
            <person name="Wu L."/>
            <person name="Ma J."/>
        </authorList>
    </citation>
    <scope>NUCLEOTIDE SEQUENCE [LARGE SCALE GENOMIC DNA]</scope>
    <source>
        <strain evidence="5">JCM 31486</strain>
    </source>
</reference>
<dbReference type="SUPFAM" id="SSF50978">
    <property type="entry name" value="WD40 repeat-like"/>
    <property type="match status" value="1"/>
</dbReference>
<dbReference type="Gene3D" id="2.130.10.10">
    <property type="entry name" value="YVTN repeat-like/Quinoprotein amine dehydrogenase"/>
    <property type="match status" value="2"/>
</dbReference>
<keyword evidence="5" id="KW-1185">Reference proteome</keyword>
<sequence>MRRLPGNEGFVLYQLFHNGLVERLRVRSQARLVFDALLSTVPKLSNDRLAWDLAAPYVQRHALDHAREAGAVAEILHDSGYLLCGSLDERLGVLAELGEPARAAIAVVKAYQATPTASRMSLAVEAIRHGGRELAADLSDGQFRPIWHVDVTPRRRPPERLAPLIIASDGGPSVWVYDATGALVGPSLEHTASVRAMATVHYENGCELLCGGNDNTVHVWPLTPPEARPRLVLRGHQGPVLCVTYAVVNGRAVAVSGSQDGTVRIWDLEDGEMIAKIGAYTMPVTDIAVLPMADGRQIIATRTYDSIQIRDPNDATVQYRNIPMSPTGAVIFAIRADHVPVAMHWTAGQLKMIDLHTGSSEVTAATLFGGNLATLVGDRIVVNSSKFLRVWAEGALHDLIRLPSNVRALSSVEIDGRLAVLISTEDRDVQLLDLDGIVHARFQLPYQATRLAYAEAVDGSGSSRRSATAVAVGTGFGGSVVAVCNTGNRLWIHSATGEVTRELPHSCEHVSVLSRHDWAIVGAHSRQAGTIAIHPLTGRTIDAPDWPPLLRSPNAHWTLTDTEQITVTGGKDGTLTVAERTWSAHSGPVSTVAIWQHKEKLLVASAAGTALHVWNGRTQDMLWKFHLPAPVRLLQAVANQLVVYAGDEVILFEERTQ</sequence>
<dbReference type="InterPro" id="IPR001680">
    <property type="entry name" value="WD40_rpt"/>
</dbReference>
<dbReference type="PROSITE" id="PS00678">
    <property type="entry name" value="WD_REPEATS_1"/>
    <property type="match status" value="1"/>
</dbReference>
<evidence type="ECO:0008006" key="6">
    <source>
        <dbReference type="Google" id="ProtNLM"/>
    </source>
</evidence>
<feature type="repeat" description="WD" evidence="3">
    <location>
        <begin position="233"/>
        <end position="276"/>
    </location>
</feature>
<protein>
    <recommendedName>
        <fullName evidence="6">WD40 repeat domain-containing protein</fullName>
    </recommendedName>
</protein>
<dbReference type="SUPFAM" id="SSF50998">
    <property type="entry name" value="Quinoprotein alcohol dehydrogenase-like"/>
    <property type="match status" value="1"/>
</dbReference>
<evidence type="ECO:0000256" key="2">
    <source>
        <dbReference type="ARBA" id="ARBA00022737"/>
    </source>
</evidence>
<keyword evidence="2" id="KW-0677">Repeat</keyword>
<dbReference type="SMART" id="SM00320">
    <property type="entry name" value="WD40"/>
    <property type="match status" value="4"/>
</dbReference>
<comment type="caution">
    <text evidence="4">The sequence shown here is derived from an EMBL/GenBank/DDBJ whole genome shotgun (WGS) entry which is preliminary data.</text>
</comment>
<dbReference type="PANTHER" id="PTHR22847">
    <property type="entry name" value="WD40 REPEAT PROTEIN"/>
    <property type="match status" value="1"/>
</dbReference>
<dbReference type="PROSITE" id="PS50294">
    <property type="entry name" value="WD_REPEATS_REGION"/>
    <property type="match status" value="1"/>
</dbReference>
<evidence type="ECO:0000256" key="3">
    <source>
        <dbReference type="PROSITE-ProRule" id="PRU00221"/>
    </source>
</evidence>
<accession>A0ABW3M4N8</accession>
<dbReference type="PANTHER" id="PTHR22847:SF637">
    <property type="entry name" value="WD REPEAT DOMAIN 5B"/>
    <property type="match status" value="1"/>
</dbReference>
<dbReference type="InterPro" id="IPR019775">
    <property type="entry name" value="WD40_repeat_CS"/>
</dbReference>
<keyword evidence="1 3" id="KW-0853">WD repeat</keyword>
<dbReference type="PROSITE" id="PS50082">
    <property type="entry name" value="WD_REPEATS_2"/>
    <property type="match status" value="1"/>
</dbReference>
<dbReference type="InterPro" id="IPR036322">
    <property type="entry name" value="WD40_repeat_dom_sf"/>
</dbReference>
<name>A0ABW3M4N8_9PSEU</name>
<dbReference type="InterPro" id="IPR011047">
    <property type="entry name" value="Quinoprotein_ADH-like_sf"/>
</dbReference>